<sequence>MRTGFGVGERSRRLRFGVGDRLRLDLDFSDGFFRSSSFLTAFLLGLLLRLFDSGFLFSLARAALDESLELLDDDEEDDRELLPELELEPLELLLLPLLLLEPLRLLESELEDESRFLRSLERSFLSTFSEVFFESSFLLEDDSLSLEETAMTVVLLRTWVDT</sequence>
<organism evidence="1">
    <name type="scientific">Cacopsylla melanoneura</name>
    <dbReference type="NCBI Taxonomy" id="428564"/>
    <lineage>
        <taxon>Eukaryota</taxon>
        <taxon>Metazoa</taxon>
        <taxon>Ecdysozoa</taxon>
        <taxon>Arthropoda</taxon>
        <taxon>Hexapoda</taxon>
        <taxon>Insecta</taxon>
        <taxon>Pterygota</taxon>
        <taxon>Neoptera</taxon>
        <taxon>Paraneoptera</taxon>
        <taxon>Hemiptera</taxon>
        <taxon>Sternorrhyncha</taxon>
        <taxon>Psylloidea</taxon>
        <taxon>Psyllidae</taxon>
        <taxon>Psyllinae</taxon>
        <taxon>Cacopsylla</taxon>
    </lineage>
</organism>
<evidence type="ECO:0000313" key="1">
    <source>
        <dbReference type="EMBL" id="CAG6745918.1"/>
    </source>
</evidence>
<proteinExistence type="predicted"/>
<name>A0A8D9E9P7_9HEMI</name>
<accession>A0A8D9E9P7</accession>
<dbReference type="EMBL" id="HBUF01506955">
    <property type="protein sequence ID" value="CAG6745918.1"/>
    <property type="molecule type" value="Transcribed_RNA"/>
</dbReference>
<dbReference type="AlphaFoldDB" id="A0A8D9E9P7"/>
<dbReference type="EMBL" id="HBUF01506956">
    <property type="protein sequence ID" value="CAG6745920.1"/>
    <property type="molecule type" value="Transcribed_RNA"/>
</dbReference>
<reference evidence="1" key="1">
    <citation type="submission" date="2021-05" db="EMBL/GenBank/DDBJ databases">
        <authorList>
            <person name="Alioto T."/>
            <person name="Alioto T."/>
            <person name="Gomez Garrido J."/>
        </authorList>
    </citation>
    <scope>NUCLEOTIDE SEQUENCE</scope>
</reference>
<protein>
    <submittedName>
        <fullName evidence="1">Uncharacterized protein</fullName>
    </submittedName>
</protein>
<dbReference type="EMBL" id="HBUF01506957">
    <property type="protein sequence ID" value="CAG6745922.1"/>
    <property type="molecule type" value="Transcribed_RNA"/>
</dbReference>